<evidence type="ECO:0000256" key="10">
    <source>
        <dbReference type="ARBA" id="ARBA00023180"/>
    </source>
</evidence>
<evidence type="ECO:0000256" key="8">
    <source>
        <dbReference type="ARBA" id="ARBA00022989"/>
    </source>
</evidence>
<keyword evidence="5 11" id="KW-0337">GPI-anchor biosynthesis</keyword>
<protein>
    <recommendedName>
        <fullName evidence="4 11">Protein PBN1</fullName>
    </recommendedName>
</protein>
<dbReference type="AlphaFoldDB" id="A0A9P4SFR8"/>
<evidence type="ECO:0000256" key="5">
    <source>
        <dbReference type="ARBA" id="ARBA00022502"/>
    </source>
</evidence>
<evidence type="ECO:0000256" key="4">
    <source>
        <dbReference type="ARBA" id="ARBA00020410"/>
    </source>
</evidence>
<evidence type="ECO:0000256" key="11">
    <source>
        <dbReference type="RuleBase" id="RU366056"/>
    </source>
</evidence>
<comment type="similarity">
    <text evidence="3 11">Belongs to the PIGX family.</text>
</comment>
<keyword evidence="8 11" id="KW-1133">Transmembrane helix</keyword>
<dbReference type="EMBL" id="MU006091">
    <property type="protein sequence ID" value="KAF2841697.1"/>
    <property type="molecule type" value="Genomic_DNA"/>
</dbReference>
<evidence type="ECO:0000313" key="13">
    <source>
        <dbReference type="Proteomes" id="UP000799429"/>
    </source>
</evidence>
<dbReference type="Proteomes" id="UP000799429">
    <property type="component" value="Unassembled WGS sequence"/>
</dbReference>
<evidence type="ECO:0000313" key="12">
    <source>
        <dbReference type="EMBL" id="KAF2841697.1"/>
    </source>
</evidence>
<comment type="pathway">
    <text evidence="2 11">Glycolipid biosynthesis; glycosylphosphatidylinositol-anchor biosynthesis.</text>
</comment>
<organism evidence="12 13">
    <name type="scientific">Patellaria atrata CBS 101060</name>
    <dbReference type="NCBI Taxonomy" id="1346257"/>
    <lineage>
        <taxon>Eukaryota</taxon>
        <taxon>Fungi</taxon>
        <taxon>Dikarya</taxon>
        <taxon>Ascomycota</taxon>
        <taxon>Pezizomycotina</taxon>
        <taxon>Dothideomycetes</taxon>
        <taxon>Dothideomycetes incertae sedis</taxon>
        <taxon>Patellariales</taxon>
        <taxon>Patellariaceae</taxon>
        <taxon>Patellaria</taxon>
    </lineage>
</organism>
<comment type="subcellular location">
    <subcellularLocation>
        <location evidence="11">Endoplasmic reticulum membrane</location>
        <topology evidence="11">Single-pass membrane protein</topology>
    </subcellularLocation>
    <subcellularLocation>
        <location evidence="1">Endoplasmic reticulum membrane</location>
        <topology evidence="1">Single-pass type III membrane protein</topology>
    </subcellularLocation>
</comment>
<evidence type="ECO:0000256" key="9">
    <source>
        <dbReference type="ARBA" id="ARBA00023136"/>
    </source>
</evidence>
<proteinExistence type="inferred from homology"/>
<dbReference type="InterPro" id="IPR013233">
    <property type="entry name" value="PIG-X/PBN1"/>
</dbReference>
<dbReference type="SMART" id="SM00780">
    <property type="entry name" value="PIG-X"/>
    <property type="match status" value="1"/>
</dbReference>
<comment type="function">
    <text evidence="11">Required for proper folding and/or the stability of a subset of proteins in the endoplasmic reticulum. Component of glycosylphosphatidylinositol-mannosyltransferase 1 which transfers the first of the 4 mannoses in the GPI-anchor precursors during GPI-anchor biosynthesis. Probably acts by stabilizing the mannosyltransferase GPI14.</text>
</comment>
<dbReference type="Pfam" id="PF08320">
    <property type="entry name" value="PIG-X"/>
    <property type="match status" value="1"/>
</dbReference>
<evidence type="ECO:0000256" key="7">
    <source>
        <dbReference type="ARBA" id="ARBA00022824"/>
    </source>
</evidence>
<dbReference type="GO" id="GO:0000030">
    <property type="term" value="F:mannosyltransferase activity"/>
    <property type="evidence" value="ECO:0007669"/>
    <property type="project" value="TreeGrafter"/>
</dbReference>
<keyword evidence="13" id="KW-1185">Reference proteome</keyword>
<dbReference type="GO" id="GO:0006506">
    <property type="term" value="P:GPI anchor biosynthetic process"/>
    <property type="evidence" value="ECO:0007669"/>
    <property type="project" value="UniProtKB-KW"/>
</dbReference>
<dbReference type="OrthoDB" id="5546453at2759"/>
<keyword evidence="7 11" id="KW-0256">Endoplasmic reticulum</keyword>
<evidence type="ECO:0000256" key="1">
    <source>
        <dbReference type="ARBA" id="ARBA00004643"/>
    </source>
</evidence>
<feature type="transmembrane region" description="Helical" evidence="11">
    <location>
        <begin position="472"/>
        <end position="492"/>
    </location>
</feature>
<name>A0A9P4SFR8_9PEZI</name>
<dbReference type="GO" id="GO:1990529">
    <property type="term" value="C:glycosylphosphatidylinositol-mannosyltransferase I complex"/>
    <property type="evidence" value="ECO:0007669"/>
    <property type="project" value="TreeGrafter"/>
</dbReference>
<keyword evidence="10" id="KW-0325">Glycoprotein</keyword>
<comment type="caution">
    <text evidence="12">The sequence shown here is derived from an EMBL/GenBank/DDBJ whole genome shotgun (WGS) entry which is preliminary data.</text>
</comment>
<evidence type="ECO:0000256" key="6">
    <source>
        <dbReference type="ARBA" id="ARBA00022692"/>
    </source>
</evidence>
<keyword evidence="9 11" id="KW-0472">Membrane</keyword>
<evidence type="ECO:0000256" key="3">
    <source>
        <dbReference type="ARBA" id="ARBA00010345"/>
    </source>
</evidence>
<evidence type="ECO:0000256" key="2">
    <source>
        <dbReference type="ARBA" id="ARBA00004687"/>
    </source>
</evidence>
<accession>A0A9P4SFR8</accession>
<dbReference type="InterPro" id="IPR042322">
    <property type="entry name" value="Pbn1"/>
</dbReference>
<dbReference type="GO" id="GO:0005789">
    <property type="term" value="C:endoplasmic reticulum membrane"/>
    <property type="evidence" value="ECO:0007669"/>
    <property type="project" value="UniProtKB-SubCell"/>
</dbReference>
<dbReference type="PANTHER" id="PTHR28533:SF1">
    <property type="entry name" value="PROTEIN PBN1"/>
    <property type="match status" value="1"/>
</dbReference>
<reference evidence="12" key="1">
    <citation type="journal article" date="2020" name="Stud. Mycol.">
        <title>101 Dothideomycetes genomes: a test case for predicting lifestyles and emergence of pathogens.</title>
        <authorList>
            <person name="Haridas S."/>
            <person name="Albert R."/>
            <person name="Binder M."/>
            <person name="Bloem J."/>
            <person name="Labutti K."/>
            <person name="Salamov A."/>
            <person name="Andreopoulos B."/>
            <person name="Baker S."/>
            <person name="Barry K."/>
            <person name="Bills G."/>
            <person name="Bluhm B."/>
            <person name="Cannon C."/>
            <person name="Castanera R."/>
            <person name="Culley D."/>
            <person name="Daum C."/>
            <person name="Ezra D."/>
            <person name="Gonzalez J."/>
            <person name="Henrissat B."/>
            <person name="Kuo A."/>
            <person name="Liang C."/>
            <person name="Lipzen A."/>
            <person name="Lutzoni F."/>
            <person name="Magnuson J."/>
            <person name="Mondo S."/>
            <person name="Nolan M."/>
            <person name="Ohm R."/>
            <person name="Pangilinan J."/>
            <person name="Park H.-J."/>
            <person name="Ramirez L."/>
            <person name="Alfaro M."/>
            <person name="Sun H."/>
            <person name="Tritt A."/>
            <person name="Yoshinaga Y."/>
            <person name="Zwiers L.-H."/>
            <person name="Turgeon B."/>
            <person name="Goodwin S."/>
            <person name="Spatafora J."/>
            <person name="Crous P."/>
            <person name="Grigoriev I."/>
        </authorList>
    </citation>
    <scope>NUCLEOTIDE SEQUENCE</scope>
    <source>
        <strain evidence="12">CBS 101060</strain>
    </source>
</reference>
<dbReference type="PANTHER" id="PTHR28533">
    <property type="entry name" value="PROTEIN PBN1"/>
    <property type="match status" value="1"/>
</dbReference>
<gene>
    <name evidence="12" type="ORF">M501DRAFT_1000973</name>
</gene>
<sequence length="502" mass="56581">MKHRITYLLHDPNGSFDPSQLNVSGQIFSVKNLKAAKEHRITLGFDELPQELLLTLKQCYELHIRWSEEHTWTAYSPFNSLAGPGLHVLFTPHQKVEASRVCPILKKVFSNDLKCDSPQETFIGLPILSERFSTTSSFQYYYRLPLLRELVTYIQQKICPTEHSACYENADTLLSASYVDFDYDSISHTLIVKAYWSASPTTAGWTEAITSPKADESIEIGVLGSEKPDEHEELKLGGFLTILGRDDHPKPTRFSFPARHHPLPSFAPATFKASFKTPTGLHPTLQLTFPRSNLKVPFAGCALHSYFTLPSHMFIDRYAFADPLFLSSMRIRQLRSISGETDLEAPDYVIKKWGSTALFEIAYPRDFAANEADWEVSIPLHLRYVSPSHNTSGLEHVSIPWPAVFWACAAEEGTKMSVNPFDRVNLGYDGLFGDRTMFYHVPPDAVGNGSGGLIGELTVPVLDMDRAAYVEWGTVAAVVVGITWVCWKLYTVMTEQYTRKRK</sequence>
<keyword evidence="6 11" id="KW-0812">Transmembrane</keyword>